<evidence type="ECO:0000313" key="2">
    <source>
        <dbReference type="EMBL" id="MFC7253737.1"/>
    </source>
</evidence>
<accession>A0ABD6A351</accession>
<reference evidence="4" key="2">
    <citation type="journal article" date="2019" name="Int. J. Syst. Evol. Microbiol.">
        <title>The Global Catalogue of Microorganisms (GCM) 10K type strain sequencing project: providing services to taxonomists for standard genome sequencing and annotation.</title>
        <authorList>
            <consortium name="The Broad Institute Genomics Platform"/>
            <consortium name="The Broad Institute Genome Sequencing Center for Infectious Disease"/>
            <person name="Wu L."/>
            <person name="Ma J."/>
        </authorList>
    </citation>
    <scope>NUCLEOTIDE SEQUENCE [LARGE SCALE GENOMIC DNA]</scope>
    <source>
        <strain evidence="4">GX21</strain>
    </source>
</reference>
<evidence type="ECO:0000313" key="3">
    <source>
        <dbReference type="EMBL" id="MFC7256866.1"/>
    </source>
</evidence>
<dbReference type="Proteomes" id="UP001596434">
    <property type="component" value="Unassembled WGS sequence"/>
</dbReference>
<dbReference type="AlphaFoldDB" id="A0ABD6A351"/>
<evidence type="ECO:0000256" key="1">
    <source>
        <dbReference type="SAM" id="MobiDB-lite"/>
    </source>
</evidence>
<feature type="compositionally biased region" description="Acidic residues" evidence="1">
    <location>
        <begin position="35"/>
        <end position="44"/>
    </location>
</feature>
<feature type="region of interest" description="Disordered" evidence="1">
    <location>
        <begin position="27"/>
        <end position="60"/>
    </location>
</feature>
<organism evidence="3 4">
    <name type="scientific">Haloplanus litoreus</name>
    <dbReference type="NCBI Taxonomy" id="767515"/>
    <lineage>
        <taxon>Archaea</taxon>
        <taxon>Methanobacteriati</taxon>
        <taxon>Methanobacteriota</taxon>
        <taxon>Stenosarchaea group</taxon>
        <taxon>Halobacteria</taxon>
        <taxon>Halobacteriales</taxon>
        <taxon>Haloferacaceae</taxon>
        <taxon>Haloplanus</taxon>
    </lineage>
</organism>
<gene>
    <name evidence="2" type="ORF">ACFQKE_00165</name>
    <name evidence="3" type="ORF">ACFQKE_16390</name>
</gene>
<dbReference type="EMBL" id="JBHTAT010000001">
    <property type="protein sequence ID" value="MFC7253737.1"/>
    <property type="molecule type" value="Genomic_DNA"/>
</dbReference>
<sequence>MAGCRKCGRRCKGRLCRDCERDERYADEARYRADQDDDDDEGEDPVPLPDGGVAVDGDQPGTFECPDCGCQVTRGPSGREYGHRRGTTHADYERCPRRSAAVDPKRSQPDSDLVTDGGRVHPADAALTHRGMGDQRSATCPNGSVECANPGTAPCAECFLNGGGEDA</sequence>
<dbReference type="EMBL" id="JBHTAT010000001">
    <property type="protein sequence ID" value="MFC7256866.1"/>
    <property type="molecule type" value="Genomic_DNA"/>
</dbReference>
<reference evidence="3" key="1">
    <citation type="journal article" date="2014" name="Int. J. Syst. Evol. Microbiol.">
        <title>Complete genome sequence of Corynebacterium casei LMG S-19264T (=DSM 44701T), isolated from a smear-ripened cheese.</title>
        <authorList>
            <consortium name="US DOE Joint Genome Institute (JGI-PGF)"/>
            <person name="Walter F."/>
            <person name="Albersmeier A."/>
            <person name="Kalinowski J."/>
            <person name="Ruckert C."/>
        </authorList>
    </citation>
    <scope>NUCLEOTIDE SEQUENCE [LARGE SCALE GENOMIC DNA]</scope>
    <source>
        <strain evidence="3">CGMCC 4.163</strain>
    </source>
</reference>
<evidence type="ECO:0000313" key="4">
    <source>
        <dbReference type="Proteomes" id="UP001596434"/>
    </source>
</evidence>
<comment type="caution">
    <text evidence="3">The sequence shown here is derived from an EMBL/GenBank/DDBJ whole genome shotgun (WGS) entry which is preliminary data.</text>
</comment>
<feature type="compositionally biased region" description="Basic and acidic residues" evidence="1">
    <location>
        <begin position="80"/>
        <end position="96"/>
    </location>
</feature>
<feature type="region of interest" description="Disordered" evidence="1">
    <location>
        <begin position="79"/>
        <end position="120"/>
    </location>
</feature>
<name>A0ABD6A351_9EURY</name>
<evidence type="ECO:0008006" key="5">
    <source>
        <dbReference type="Google" id="ProtNLM"/>
    </source>
</evidence>
<dbReference type="RefSeq" id="WP_379701762.1">
    <property type="nucleotide sequence ID" value="NZ_JBHTAT010000001.1"/>
</dbReference>
<proteinExistence type="predicted"/>
<keyword evidence="4" id="KW-1185">Reference proteome</keyword>
<dbReference type="GeneID" id="96955262"/>
<reference evidence="3" key="3">
    <citation type="submission" date="2024-09" db="EMBL/GenBank/DDBJ databases">
        <authorList>
            <person name="Sun Q."/>
        </authorList>
    </citation>
    <scope>NUCLEOTIDE SEQUENCE</scope>
    <source>
        <strain evidence="3">CGMCC 4.163</strain>
    </source>
</reference>
<protein>
    <recommendedName>
        <fullName evidence="5">C2H2-type domain-containing protein</fullName>
    </recommendedName>
</protein>